<evidence type="ECO:0000313" key="2">
    <source>
        <dbReference type="EMBL" id="KMS98924.1"/>
    </source>
</evidence>
<feature type="transmembrane region" description="Helical" evidence="1">
    <location>
        <begin position="26"/>
        <end position="44"/>
    </location>
</feature>
<gene>
    <name evidence="2" type="ORF">BVRB_3g068120</name>
</gene>
<accession>A0A0J8BC24</accession>
<organism evidence="2 3">
    <name type="scientific">Beta vulgaris subsp. vulgaris</name>
    <name type="common">Beet</name>
    <dbReference type="NCBI Taxonomy" id="3555"/>
    <lineage>
        <taxon>Eukaryota</taxon>
        <taxon>Viridiplantae</taxon>
        <taxon>Streptophyta</taxon>
        <taxon>Embryophyta</taxon>
        <taxon>Tracheophyta</taxon>
        <taxon>Spermatophyta</taxon>
        <taxon>Magnoliopsida</taxon>
        <taxon>eudicotyledons</taxon>
        <taxon>Gunneridae</taxon>
        <taxon>Pentapetalae</taxon>
        <taxon>Caryophyllales</taxon>
        <taxon>Chenopodiaceae</taxon>
        <taxon>Betoideae</taxon>
        <taxon>Beta</taxon>
    </lineage>
</organism>
<sequence>MDHLVVVTCLVSAVDTLFWMLDERHLGYTGFGWIWSFLEFWVTGKYRHQCRKIQ</sequence>
<keyword evidence="1" id="KW-0812">Transmembrane</keyword>
<keyword evidence="1" id="KW-0472">Membrane</keyword>
<dbReference type="Proteomes" id="UP000035740">
    <property type="component" value="Unassembled WGS sequence"/>
</dbReference>
<name>A0A0J8BC24_BETVV</name>
<dbReference type="Gramene" id="KMS98924">
    <property type="protein sequence ID" value="KMS98924"/>
    <property type="gene ID" value="BVRB_3g068120"/>
</dbReference>
<dbReference type="EMBL" id="KQ090241">
    <property type="protein sequence ID" value="KMS98924.1"/>
    <property type="molecule type" value="Genomic_DNA"/>
</dbReference>
<reference evidence="2 3" key="1">
    <citation type="journal article" date="2014" name="Nature">
        <title>The genome of the recently domesticated crop plant sugar beet (Beta vulgaris).</title>
        <authorList>
            <person name="Dohm J.C."/>
            <person name="Minoche A.E."/>
            <person name="Holtgrawe D."/>
            <person name="Capella-Gutierrez S."/>
            <person name="Zakrzewski F."/>
            <person name="Tafer H."/>
            <person name="Rupp O."/>
            <person name="Sorensen T.R."/>
            <person name="Stracke R."/>
            <person name="Reinhardt R."/>
            <person name="Goesmann A."/>
            <person name="Kraft T."/>
            <person name="Schulz B."/>
            <person name="Stadler P.F."/>
            <person name="Schmidt T."/>
            <person name="Gabaldon T."/>
            <person name="Lehrach H."/>
            <person name="Weisshaar B."/>
            <person name="Himmelbauer H."/>
        </authorList>
    </citation>
    <scope>NUCLEOTIDE SEQUENCE [LARGE SCALE GENOMIC DNA]</scope>
    <source>
        <tissue evidence="2">Taproot</tissue>
    </source>
</reference>
<proteinExistence type="predicted"/>
<evidence type="ECO:0000256" key="1">
    <source>
        <dbReference type="SAM" id="Phobius"/>
    </source>
</evidence>
<evidence type="ECO:0000313" key="3">
    <source>
        <dbReference type="Proteomes" id="UP000035740"/>
    </source>
</evidence>
<keyword evidence="3" id="KW-1185">Reference proteome</keyword>
<dbReference type="AlphaFoldDB" id="A0A0J8BC24"/>
<protein>
    <submittedName>
        <fullName evidence="2">Uncharacterized protein</fullName>
    </submittedName>
</protein>
<keyword evidence="1" id="KW-1133">Transmembrane helix</keyword>